<dbReference type="InterPro" id="IPR050509">
    <property type="entry name" value="CoA-transferase_III"/>
</dbReference>
<reference evidence="1" key="1">
    <citation type="submission" date="2020-05" db="EMBL/GenBank/DDBJ databases">
        <authorList>
            <person name="Chiriac C."/>
            <person name="Salcher M."/>
            <person name="Ghai R."/>
            <person name="Kavagutti S V."/>
        </authorList>
    </citation>
    <scope>NUCLEOTIDE SEQUENCE</scope>
</reference>
<dbReference type="Gene3D" id="3.40.50.10540">
    <property type="entry name" value="Crotonobetainyl-coa:carnitine coa-transferase, domain 1"/>
    <property type="match status" value="1"/>
</dbReference>
<proteinExistence type="predicted"/>
<name>A0A6J6RS93_9ZZZZ</name>
<dbReference type="EMBL" id="CAEZYH010000066">
    <property type="protein sequence ID" value="CAB4725306.1"/>
    <property type="molecule type" value="Genomic_DNA"/>
</dbReference>
<organism evidence="1">
    <name type="scientific">freshwater metagenome</name>
    <dbReference type="NCBI Taxonomy" id="449393"/>
    <lineage>
        <taxon>unclassified sequences</taxon>
        <taxon>metagenomes</taxon>
        <taxon>ecological metagenomes</taxon>
    </lineage>
</organism>
<dbReference type="Pfam" id="PF02515">
    <property type="entry name" value="CoA_transf_3"/>
    <property type="match status" value="1"/>
</dbReference>
<dbReference type="SUPFAM" id="SSF89796">
    <property type="entry name" value="CoA-transferase family III (CaiB/BaiF)"/>
    <property type="match status" value="1"/>
</dbReference>
<evidence type="ECO:0000313" key="1">
    <source>
        <dbReference type="EMBL" id="CAB4725306.1"/>
    </source>
</evidence>
<dbReference type="InterPro" id="IPR003673">
    <property type="entry name" value="CoA-Trfase_fam_III"/>
</dbReference>
<dbReference type="AlphaFoldDB" id="A0A6J6RS93"/>
<sequence>MVDGAAMILGPFFSAFTNGFWGERGTNHLDGGSHFYNVYETSDHKWVSVGAIEPQFYAELVHRLGVTVDALLQPAEQNNRKVWLAAKERMAEVFRSKTRAEWEAIFDGSDACFAPVLSPSEVATHPHTAARGTVVTINGIVQAQAAPRFSRTEAKAGVPCHSGQHSVAEVLSSWA</sequence>
<dbReference type="InterPro" id="IPR044855">
    <property type="entry name" value="CoA-Trfase_III_dom3_sf"/>
</dbReference>
<dbReference type="GO" id="GO:0003824">
    <property type="term" value="F:catalytic activity"/>
    <property type="evidence" value="ECO:0007669"/>
    <property type="project" value="InterPro"/>
</dbReference>
<gene>
    <name evidence="1" type="ORF">UFOPK2658_01357</name>
</gene>
<dbReference type="Gene3D" id="3.30.1540.10">
    <property type="entry name" value="formyl-coa transferase, domain 3"/>
    <property type="match status" value="1"/>
</dbReference>
<protein>
    <submittedName>
        <fullName evidence="1">Unannotated protein</fullName>
    </submittedName>
</protein>
<dbReference type="InterPro" id="IPR023606">
    <property type="entry name" value="CoA-Trfase_III_dom_1_sf"/>
</dbReference>
<dbReference type="PANTHER" id="PTHR48228">
    <property type="entry name" value="SUCCINYL-COA--D-CITRAMALATE COA-TRANSFERASE"/>
    <property type="match status" value="1"/>
</dbReference>
<dbReference type="PANTHER" id="PTHR48228:SF5">
    <property type="entry name" value="ALPHA-METHYLACYL-COA RACEMASE"/>
    <property type="match status" value="1"/>
</dbReference>
<accession>A0A6J6RS93</accession>